<feature type="chain" id="PRO_5046351951" evidence="2">
    <location>
        <begin position="24"/>
        <end position="267"/>
    </location>
</feature>
<proteinExistence type="predicted"/>
<name>A0ABT8D4W8_9RHOB</name>
<keyword evidence="1 2" id="KW-0732">Signal</keyword>
<dbReference type="InterPro" id="IPR001638">
    <property type="entry name" value="Solute-binding_3/MltF_N"/>
</dbReference>
<feature type="signal peptide" evidence="2">
    <location>
        <begin position="1"/>
        <end position="23"/>
    </location>
</feature>
<reference evidence="5" key="1">
    <citation type="journal article" date="2019" name="Int. J. Syst. Evol. Microbiol.">
        <title>The Global Catalogue of Microorganisms (GCM) 10K type strain sequencing project: providing services to taxonomists for standard genome sequencing and annotation.</title>
        <authorList>
            <consortium name="The Broad Institute Genomics Platform"/>
            <consortium name="The Broad Institute Genome Sequencing Center for Infectious Disease"/>
            <person name="Wu L."/>
            <person name="Ma J."/>
        </authorList>
    </citation>
    <scope>NUCLEOTIDE SEQUENCE [LARGE SCALE GENOMIC DNA]</scope>
    <source>
        <strain evidence="5">CECT 8482</strain>
    </source>
</reference>
<evidence type="ECO:0000313" key="4">
    <source>
        <dbReference type="EMBL" id="MDN3711829.1"/>
    </source>
</evidence>
<sequence length="267" mass="28289">MSFKLLSFAAAAAMALGLNAAHAAEGELVIGTEGAYPPFSMADANGNVTGFDADVGNMLCDKLELKCRFVVQAFDGLIPALNAKRFDVIISGMSITDERRKQIDFSVGYAEFANQFVAKKGSDLAGITDIEALKAATDGLRIGVQGGTTHAAYVEKNMPNAQLVTYDTLDQMQIDLSSGRLDASFSDLSAQEDFLAKPEGADFALVDVVIDSTSDATLGEGLGVGIRKDDTELKDKINTALCELVADGSMGKSSETWFKSDISRACQ</sequence>
<evidence type="ECO:0000313" key="5">
    <source>
        <dbReference type="Proteomes" id="UP001243846"/>
    </source>
</evidence>
<dbReference type="SMART" id="SM00062">
    <property type="entry name" value="PBPb"/>
    <property type="match status" value="1"/>
</dbReference>
<evidence type="ECO:0000256" key="1">
    <source>
        <dbReference type="ARBA" id="ARBA00022729"/>
    </source>
</evidence>
<dbReference type="PANTHER" id="PTHR35936">
    <property type="entry name" value="MEMBRANE-BOUND LYTIC MUREIN TRANSGLYCOSYLASE F"/>
    <property type="match status" value="1"/>
</dbReference>
<dbReference type="SUPFAM" id="SSF53850">
    <property type="entry name" value="Periplasmic binding protein-like II"/>
    <property type="match status" value="1"/>
</dbReference>
<dbReference type="Gene3D" id="3.40.190.10">
    <property type="entry name" value="Periplasmic binding protein-like II"/>
    <property type="match status" value="2"/>
</dbReference>
<dbReference type="PANTHER" id="PTHR35936:SF17">
    <property type="entry name" value="ARGININE-BINDING EXTRACELLULAR PROTEIN ARTP"/>
    <property type="match status" value="1"/>
</dbReference>
<accession>A0ABT8D4W8</accession>
<dbReference type="Pfam" id="PF00497">
    <property type="entry name" value="SBP_bac_3"/>
    <property type="match status" value="1"/>
</dbReference>
<keyword evidence="5" id="KW-1185">Reference proteome</keyword>
<comment type="caution">
    <text evidence="4">The sequence shown here is derived from an EMBL/GenBank/DDBJ whole genome shotgun (WGS) entry which is preliminary data.</text>
</comment>
<evidence type="ECO:0000256" key="2">
    <source>
        <dbReference type="SAM" id="SignalP"/>
    </source>
</evidence>
<dbReference type="Proteomes" id="UP001243846">
    <property type="component" value="Unassembled WGS sequence"/>
</dbReference>
<protein>
    <submittedName>
        <fullName evidence="4">Transporter substrate-binding domain-containing protein</fullName>
    </submittedName>
</protein>
<dbReference type="RefSeq" id="WP_377686141.1">
    <property type="nucleotide sequence ID" value="NZ_JBHMDZ010000013.1"/>
</dbReference>
<gene>
    <name evidence="4" type="ORF">QWZ10_08315</name>
</gene>
<feature type="domain" description="Solute-binding protein family 3/N-terminal" evidence="3">
    <location>
        <begin position="27"/>
        <end position="261"/>
    </location>
</feature>
<organism evidence="4 5">
    <name type="scientific">Paracoccus cavernae</name>
    <dbReference type="NCBI Taxonomy" id="1571207"/>
    <lineage>
        <taxon>Bacteria</taxon>
        <taxon>Pseudomonadati</taxon>
        <taxon>Pseudomonadota</taxon>
        <taxon>Alphaproteobacteria</taxon>
        <taxon>Rhodobacterales</taxon>
        <taxon>Paracoccaceae</taxon>
        <taxon>Paracoccus</taxon>
    </lineage>
</organism>
<evidence type="ECO:0000259" key="3">
    <source>
        <dbReference type="SMART" id="SM00062"/>
    </source>
</evidence>
<dbReference type="EMBL" id="JAUFRC010000001">
    <property type="protein sequence ID" value="MDN3711829.1"/>
    <property type="molecule type" value="Genomic_DNA"/>
</dbReference>